<evidence type="ECO:0000256" key="3">
    <source>
        <dbReference type="ARBA" id="ARBA00022723"/>
    </source>
</evidence>
<feature type="chain" id="PRO_5047167021" description="superoxide dismutase" evidence="5">
    <location>
        <begin position="17"/>
        <end position="235"/>
    </location>
</feature>
<dbReference type="InterPro" id="IPR036314">
    <property type="entry name" value="SOD_C_sf"/>
</dbReference>
<dbReference type="InterPro" id="IPR050265">
    <property type="entry name" value="Fe/Mn_Superoxide_Dismutase"/>
</dbReference>
<feature type="signal peptide" evidence="5">
    <location>
        <begin position="1"/>
        <end position="16"/>
    </location>
</feature>
<keyword evidence="5" id="KW-0732">Signal</keyword>
<dbReference type="InterPro" id="IPR036324">
    <property type="entry name" value="Mn/Fe_SOD_N_sf"/>
</dbReference>
<evidence type="ECO:0000256" key="1">
    <source>
        <dbReference type="ARBA" id="ARBA00008714"/>
    </source>
</evidence>
<reference evidence="7 8" key="1">
    <citation type="journal article" date="2022" name="bioRxiv">
        <title>Genomics of Preaxostyla Flagellates Illuminates Evolutionary Transitions and the Path Towards Mitochondrial Loss.</title>
        <authorList>
            <person name="Novak L.V.F."/>
            <person name="Treitli S.C."/>
            <person name="Pyrih J."/>
            <person name="Halakuc P."/>
            <person name="Pipaliya S.V."/>
            <person name="Vacek V."/>
            <person name="Brzon O."/>
            <person name="Soukal P."/>
            <person name="Eme L."/>
            <person name="Dacks J.B."/>
            <person name="Karnkowska A."/>
            <person name="Elias M."/>
            <person name="Hampl V."/>
        </authorList>
    </citation>
    <scope>NUCLEOTIDE SEQUENCE [LARGE SCALE GENOMIC DNA]</scope>
    <source>
        <strain evidence="7">NAU3</strain>
        <tissue evidence="7">Gut</tissue>
    </source>
</reference>
<comment type="similarity">
    <text evidence="1">Belongs to the iron/manganese superoxide dismutase family.</text>
</comment>
<gene>
    <name evidence="7" type="ORF">BLNAU_1447</name>
</gene>
<dbReference type="InterPro" id="IPR019832">
    <property type="entry name" value="Mn/Fe_SOD_C"/>
</dbReference>
<keyword evidence="3" id="KW-0479">Metal-binding</keyword>
<keyword evidence="8" id="KW-1185">Reference proteome</keyword>
<dbReference type="Pfam" id="PF02777">
    <property type="entry name" value="Sod_Fe_C"/>
    <property type="match status" value="1"/>
</dbReference>
<dbReference type="PANTHER" id="PTHR11404:SF6">
    <property type="entry name" value="SUPEROXIDE DISMUTASE [MN], MITOCHONDRIAL"/>
    <property type="match status" value="1"/>
</dbReference>
<name>A0ABQ9YI16_9EUKA</name>
<dbReference type="EC" id="1.15.1.1" evidence="2"/>
<accession>A0ABQ9YI16</accession>
<evidence type="ECO:0000259" key="6">
    <source>
        <dbReference type="Pfam" id="PF02777"/>
    </source>
</evidence>
<dbReference type="Gene3D" id="3.55.40.20">
    <property type="entry name" value="Iron/manganese superoxide dismutase, C-terminal domain"/>
    <property type="match status" value="1"/>
</dbReference>
<sequence length="235" mass="26504">MMHILVVLALLSSCKCSFHPFSGPLKNASPKRPVGTYKLSPQEYSVNETLVDWVTKNNFPGISNKMMVEHVDLYRGYVKNANTLLANMAKSSIDSVMKLELGRRFGFEANGVHLHELFFSNLHPSPASPSENLVSVISDEFGSFNKFLERIQIIGGTRGTGWVTMTLDKSLNRLILNWVNEHQDGQSIGDVVLAVDCWEHAYIKDYKSTARGDYLQNLVKLIDWEVVERRLKAAM</sequence>
<evidence type="ECO:0000313" key="7">
    <source>
        <dbReference type="EMBL" id="KAK2963406.1"/>
    </source>
</evidence>
<dbReference type="SUPFAM" id="SSF54719">
    <property type="entry name" value="Fe,Mn superoxide dismutase (SOD), C-terminal domain"/>
    <property type="match status" value="1"/>
</dbReference>
<dbReference type="EMBL" id="JARBJD010000006">
    <property type="protein sequence ID" value="KAK2963406.1"/>
    <property type="molecule type" value="Genomic_DNA"/>
</dbReference>
<dbReference type="SUPFAM" id="SSF46609">
    <property type="entry name" value="Fe,Mn superoxide dismutase (SOD), N-terminal domain"/>
    <property type="match status" value="1"/>
</dbReference>
<feature type="domain" description="Manganese/iron superoxide dismutase C-terminal" evidence="6">
    <location>
        <begin position="130"/>
        <end position="230"/>
    </location>
</feature>
<comment type="caution">
    <text evidence="7">The sequence shown here is derived from an EMBL/GenBank/DDBJ whole genome shotgun (WGS) entry which is preliminary data.</text>
</comment>
<proteinExistence type="inferred from homology"/>
<organism evidence="7 8">
    <name type="scientific">Blattamonas nauphoetae</name>
    <dbReference type="NCBI Taxonomy" id="2049346"/>
    <lineage>
        <taxon>Eukaryota</taxon>
        <taxon>Metamonada</taxon>
        <taxon>Preaxostyla</taxon>
        <taxon>Oxymonadida</taxon>
        <taxon>Blattamonas</taxon>
    </lineage>
</organism>
<dbReference type="Proteomes" id="UP001281761">
    <property type="component" value="Unassembled WGS sequence"/>
</dbReference>
<evidence type="ECO:0000313" key="8">
    <source>
        <dbReference type="Proteomes" id="UP001281761"/>
    </source>
</evidence>
<protein>
    <recommendedName>
        <fullName evidence="2">superoxide dismutase</fullName>
        <ecNumber evidence="2">1.15.1.1</ecNumber>
    </recommendedName>
</protein>
<dbReference type="PANTHER" id="PTHR11404">
    <property type="entry name" value="SUPEROXIDE DISMUTASE 2"/>
    <property type="match status" value="1"/>
</dbReference>
<evidence type="ECO:0000256" key="2">
    <source>
        <dbReference type="ARBA" id="ARBA00012682"/>
    </source>
</evidence>
<evidence type="ECO:0000256" key="5">
    <source>
        <dbReference type="SAM" id="SignalP"/>
    </source>
</evidence>
<keyword evidence="4" id="KW-0560">Oxidoreductase</keyword>
<evidence type="ECO:0000256" key="4">
    <source>
        <dbReference type="ARBA" id="ARBA00023002"/>
    </source>
</evidence>